<sequence length="153" mass="16823">MARRARTEVLREVHDGLRSFTAYAVLYSQAVAERLGLSATDSRCVDLLDRHGPMSAGRLAELTGLTSGAVTGIVDRLERARFARREPDPMDRRRVIVHLVPARENDAFAHLASAQDRVDGLLAQYDLKELAAIGDFLAKASATTAEEIARLRP</sequence>
<dbReference type="InterPro" id="IPR000835">
    <property type="entry name" value="HTH_MarR-typ"/>
</dbReference>
<dbReference type="PROSITE" id="PS50995">
    <property type="entry name" value="HTH_MARR_2"/>
    <property type="match status" value="1"/>
</dbReference>
<dbReference type="InterPro" id="IPR036388">
    <property type="entry name" value="WH-like_DNA-bd_sf"/>
</dbReference>
<keyword evidence="3" id="KW-1185">Reference proteome</keyword>
<organism evidence="2 3">
    <name type="scientific">Dactylosporangium cerinum</name>
    <dbReference type="NCBI Taxonomy" id="1434730"/>
    <lineage>
        <taxon>Bacteria</taxon>
        <taxon>Bacillati</taxon>
        <taxon>Actinomycetota</taxon>
        <taxon>Actinomycetes</taxon>
        <taxon>Micromonosporales</taxon>
        <taxon>Micromonosporaceae</taxon>
        <taxon>Dactylosporangium</taxon>
    </lineage>
</organism>
<dbReference type="Gene3D" id="1.10.10.10">
    <property type="entry name" value="Winged helix-like DNA-binding domain superfamily/Winged helix DNA-binding domain"/>
    <property type="match status" value="1"/>
</dbReference>
<proteinExistence type="predicted"/>
<dbReference type="PANTHER" id="PTHR33164">
    <property type="entry name" value="TRANSCRIPTIONAL REGULATOR, MARR FAMILY"/>
    <property type="match status" value="1"/>
</dbReference>
<reference evidence="3" key="1">
    <citation type="journal article" date="2019" name="Int. J. Syst. Evol. Microbiol.">
        <title>The Global Catalogue of Microorganisms (GCM) 10K type strain sequencing project: providing services to taxonomists for standard genome sequencing and annotation.</title>
        <authorList>
            <consortium name="The Broad Institute Genomics Platform"/>
            <consortium name="The Broad Institute Genome Sequencing Center for Infectious Disease"/>
            <person name="Wu L."/>
            <person name="Ma J."/>
        </authorList>
    </citation>
    <scope>NUCLEOTIDE SEQUENCE [LARGE SCALE GENOMIC DNA]</scope>
    <source>
        <strain evidence="3">CGMCC 4.7152</strain>
    </source>
</reference>
<comment type="caution">
    <text evidence="2">The sequence shown here is derived from an EMBL/GenBank/DDBJ whole genome shotgun (WGS) entry which is preliminary data.</text>
</comment>
<feature type="domain" description="HTH marR-type" evidence="1">
    <location>
        <begin position="6"/>
        <end position="142"/>
    </location>
</feature>
<evidence type="ECO:0000259" key="1">
    <source>
        <dbReference type="PROSITE" id="PS50995"/>
    </source>
</evidence>
<dbReference type="SUPFAM" id="SSF46785">
    <property type="entry name" value="Winged helix' DNA-binding domain"/>
    <property type="match status" value="1"/>
</dbReference>
<gene>
    <name evidence="2" type="ORF">ACFPIJ_41020</name>
</gene>
<dbReference type="Pfam" id="PF12802">
    <property type="entry name" value="MarR_2"/>
    <property type="match status" value="1"/>
</dbReference>
<name>A0ABV9W682_9ACTN</name>
<dbReference type="RefSeq" id="WP_380123852.1">
    <property type="nucleotide sequence ID" value="NZ_JBHSIU010000058.1"/>
</dbReference>
<protein>
    <submittedName>
        <fullName evidence="2">MarR family winged helix-turn-helix transcriptional regulator</fullName>
    </submittedName>
</protein>
<dbReference type="PANTHER" id="PTHR33164:SF106">
    <property type="entry name" value="TRANSCRIPTIONAL REGULATORY PROTEIN"/>
    <property type="match status" value="1"/>
</dbReference>
<accession>A0ABV9W682</accession>
<dbReference type="SMART" id="SM00347">
    <property type="entry name" value="HTH_MARR"/>
    <property type="match status" value="1"/>
</dbReference>
<dbReference type="Proteomes" id="UP001595912">
    <property type="component" value="Unassembled WGS sequence"/>
</dbReference>
<dbReference type="EMBL" id="JBHSIU010000058">
    <property type="protein sequence ID" value="MFC5004196.1"/>
    <property type="molecule type" value="Genomic_DNA"/>
</dbReference>
<dbReference type="InterPro" id="IPR036390">
    <property type="entry name" value="WH_DNA-bd_sf"/>
</dbReference>
<dbReference type="InterPro" id="IPR039422">
    <property type="entry name" value="MarR/SlyA-like"/>
</dbReference>
<evidence type="ECO:0000313" key="3">
    <source>
        <dbReference type="Proteomes" id="UP001595912"/>
    </source>
</evidence>
<evidence type="ECO:0000313" key="2">
    <source>
        <dbReference type="EMBL" id="MFC5004196.1"/>
    </source>
</evidence>